<proteinExistence type="predicted"/>
<sequence>MNGRRRALIIANDQYENEGLRHLLSPAADADALGRVLGDPQIGEFDVQVVRNEPAHVIGTHIEDLFSDGRPDDVLLLHFSCHGLKSESGELFFAARNTRPNRLASTALSADFVQRCMRASRSRSIVLLLDCCYGGAFSQGVSVRAAGDVNVLDSFPVGKLGGGRGRAVISASSAMEYAFEGDQLADDHSPRPSVFTSAVVEGLATGDADRDQDGWVSLNELYDYVFDRVREQNPHQTPSRDVEMQGELYLARRRRQVSTPAPLPPELQEVIEHPLAHIRAGAVQELARLQRGRHAGQALAAKRALQRLADDDSRAVAAAAVAALEAANQDQAPDPIGISPSVEAGSATTAAERAPHPHEPDRAGPADVAILAPGTSPPSTQPGVAGAVDASSRRVAGGGQRQFIAGWGFLALLRRRRPIFLVAAAILLAAAAAAAALLILDRSDHPRVTDTRQQDRFSATAPWRLIIRDTISDMDNGCDVTVINIDGGEPVVKVTDVYVGGSFQVHETGQFRWEANDPECLVFQRSGPGKAELPFVPEYRGETDAFDTTGPVSVQVTNFNGNSGCDIALYDATNGRKLDSREARQGGGPVSLDPGGRSSVYVSNRYCEIRISAG</sequence>
<dbReference type="GO" id="GO:0006508">
    <property type="term" value="P:proteolysis"/>
    <property type="evidence" value="ECO:0007669"/>
    <property type="project" value="InterPro"/>
</dbReference>
<dbReference type="Pfam" id="PF00656">
    <property type="entry name" value="Peptidase_C14"/>
    <property type="match status" value="1"/>
</dbReference>
<keyword evidence="5" id="KW-1185">Reference proteome</keyword>
<evidence type="ECO:0000313" key="5">
    <source>
        <dbReference type="Proteomes" id="UP000294114"/>
    </source>
</evidence>
<evidence type="ECO:0000256" key="1">
    <source>
        <dbReference type="SAM" id="MobiDB-lite"/>
    </source>
</evidence>
<keyword evidence="2" id="KW-0472">Membrane</keyword>
<reference evidence="4 5" key="1">
    <citation type="submission" date="2019-02" db="EMBL/GenBank/DDBJ databases">
        <title>Sequencing the genomes of 1000 actinobacteria strains.</title>
        <authorList>
            <person name="Klenk H.-P."/>
        </authorList>
    </citation>
    <scope>NUCLEOTIDE SEQUENCE [LARGE SCALE GENOMIC DNA]</scope>
    <source>
        <strain evidence="4 5">DSM 45612</strain>
    </source>
</reference>
<keyword evidence="2" id="KW-0812">Transmembrane</keyword>
<dbReference type="Proteomes" id="UP000294114">
    <property type="component" value="Unassembled WGS sequence"/>
</dbReference>
<dbReference type="InterPro" id="IPR011600">
    <property type="entry name" value="Pept_C14_caspase"/>
</dbReference>
<dbReference type="PANTHER" id="PTHR22576:SF37">
    <property type="entry name" value="MUCOSA-ASSOCIATED LYMPHOID TISSUE LYMPHOMA TRANSLOCATION PROTEIN 1"/>
    <property type="match status" value="1"/>
</dbReference>
<dbReference type="EMBL" id="SHLD01000001">
    <property type="protein sequence ID" value="RZU72840.1"/>
    <property type="molecule type" value="Genomic_DNA"/>
</dbReference>
<feature type="compositionally biased region" description="Basic and acidic residues" evidence="1">
    <location>
        <begin position="353"/>
        <end position="364"/>
    </location>
</feature>
<dbReference type="InterPro" id="IPR052039">
    <property type="entry name" value="Caspase-related_regulators"/>
</dbReference>
<dbReference type="PANTHER" id="PTHR22576">
    <property type="entry name" value="MUCOSA ASSOCIATED LYMPHOID TISSUE LYMPHOMA TRANSLOCATION PROTEIN 1/PARACASPASE"/>
    <property type="match status" value="1"/>
</dbReference>
<dbReference type="InterPro" id="IPR018247">
    <property type="entry name" value="EF_Hand_1_Ca_BS"/>
</dbReference>
<protein>
    <submittedName>
        <fullName evidence="4">Caspase domain-containing protein</fullName>
    </submittedName>
</protein>
<dbReference type="NCBIfam" id="NF047832">
    <property type="entry name" value="caspase_w_EACC1"/>
    <property type="match status" value="1"/>
</dbReference>
<feature type="domain" description="Peptidase C14 caspase" evidence="3">
    <location>
        <begin position="4"/>
        <end position="242"/>
    </location>
</feature>
<evidence type="ECO:0000313" key="4">
    <source>
        <dbReference type="EMBL" id="RZU72840.1"/>
    </source>
</evidence>
<feature type="transmembrane region" description="Helical" evidence="2">
    <location>
        <begin position="419"/>
        <end position="440"/>
    </location>
</feature>
<evidence type="ECO:0000259" key="3">
    <source>
        <dbReference type="Pfam" id="PF00656"/>
    </source>
</evidence>
<dbReference type="AlphaFoldDB" id="A0A4Q8B5H6"/>
<comment type="caution">
    <text evidence="4">The sequence shown here is derived from an EMBL/GenBank/DDBJ whole genome shotgun (WGS) entry which is preliminary data.</text>
</comment>
<dbReference type="OrthoDB" id="491589at2"/>
<keyword evidence="2" id="KW-1133">Transmembrane helix</keyword>
<dbReference type="PROSITE" id="PS00018">
    <property type="entry name" value="EF_HAND_1"/>
    <property type="match status" value="1"/>
</dbReference>
<evidence type="ECO:0000256" key="2">
    <source>
        <dbReference type="SAM" id="Phobius"/>
    </source>
</evidence>
<dbReference type="InterPro" id="IPR029030">
    <property type="entry name" value="Caspase-like_dom_sf"/>
</dbReference>
<dbReference type="Gene3D" id="3.40.50.1460">
    <property type="match status" value="1"/>
</dbReference>
<gene>
    <name evidence="4" type="ORF">EV384_1224</name>
</gene>
<dbReference type="GO" id="GO:0004197">
    <property type="term" value="F:cysteine-type endopeptidase activity"/>
    <property type="evidence" value="ECO:0007669"/>
    <property type="project" value="InterPro"/>
</dbReference>
<organism evidence="4 5">
    <name type="scientific">Micromonospora kangleipakensis</name>
    <dbReference type="NCBI Taxonomy" id="1077942"/>
    <lineage>
        <taxon>Bacteria</taxon>
        <taxon>Bacillati</taxon>
        <taxon>Actinomycetota</taxon>
        <taxon>Actinomycetes</taxon>
        <taxon>Micromonosporales</taxon>
        <taxon>Micromonosporaceae</taxon>
        <taxon>Micromonospora</taxon>
    </lineage>
</organism>
<dbReference type="SUPFAM" id="SSF52129">
    <property type="entry name" value="Caspase-like"/>
    <property type="match status" value="1"/>
</dbReference>
<feature type="region of interest" description="Disordered" evidence="1">
    <location>
        <begin position="331"/>
        <end position="390"/>
    </location>
</feature>
<accession>A0A4Q8B5H6</accession>
<name>A0A4Q8B5H6_9ACTN</name>
<dbReference type="RefSeq" id="WP_130330926.1">
    <property type="nucleotide sequence ID" value="NZ_SHLD01000001.1"/>
</dbReference>